<evidence type="ECO:0000256" key="1">
    <source>
        <dbReference type="SAM" id="MobiDB-lite"/>
    </source>
</evidence>
<feature type="compositionally biased region" description="Pro residues" evidence="1">
    <location>
        <begin position="11"/>
        <end position="26"/>
    </location>
</feature>
<evidence type="ECO:0000313" key="3">
    <source>
        <dbReference type="EMBL" id="RKN43204.1"/>
    </source>
</evidence>
<sequence>MDTTTASASPSPSPASAPAAAPPSAPVPSSGAAGGARSAVPATSHGAFGGAAYVHGYSGEETARLRAQADVLAALLHDGPGYPAGSRVLEAGCGVGAQTMHLVAASPDAHVVALDRSAASLAEARARLAAHAPHARLEFRQADLYELPFAEGEFDHVFVCFVLEHLADPVGALAGLRRVLRPGGTITVIEGDHGSAFFHPASERATAAIDCLVALQAAAGGNGLIGRRVQPLLSAAGFAEVEVRPRTVYADETRPELVEGFTRNTFIGMVEGVREEAVAAGLSTAEEFARGLDDLRLTAGPGGIFHYTFFKGHAVKPAAPSAGRRAAGRAR</sequence>
<dbReference type="PANTHER" id="PTHR42912">
    <property type="entry name" value="METHYLTRANSFERASE"/>
    <property type="match status" value="1"/>
</dbReference>
<organism evidence="3 4">
    <name type="scientific">Streptomyces hoynatensis</name>
    <dbReference type="NCBI Taxonomy" id="1141874"/>
    <lineage>
        <taxon>Bacteria</taxon>
        <taxon>Bacillati</taxon>
        <taxon>Actinomycetota</taxon>
        <taxon>Actinomycetes</taxon>
        <taxon>Kitasatosporales</taxon>
        <taxon>Streptomycetaceae</taxon>
        <taxon>Streptomyces</taxon>
    </lineage>
</organism>
<dbReference type="RefSeq" id="WP_120678593.1">
    <property type="nucleotide sequence ID" value="NZ_RBAL01000005.1"/>
</dbReference>
<gene>
    <name evidence="3" type="ORF">D7294_12100</name>
</gene>
<keyword evidence="4" id="KW-1185">Reference proteome</keyword>
<reference evidence="3 4" key="1">
    <citation type="journal article" date="2014" name="Int. J. Syst. Evol. Microbiol.">
        <title>Streptomyces hoynatensis sp. nov., isolated from deep marine sediment.</title>
        <authorList>
            <person name="Veyisoglu A."/>
            <person name="Sahin N."/>
        </authorList>
    </citation>
    <scope>NUCLEOTIDE SEQUENCE [LARGE SCALE GENOMIC DNA]</scope>
    <source>
        <strain evidence="3 4">KCTC 29097</strain>
    </source>
</reference>
<evidence type="ECO:0000259" key="2">
    <source>
        <dbReference type="Pfam" id="PF08241"/>
    </source>
</evidence>
<dbReference type="EMBL" id="RBAL01000005">
    <property type="protein sequence ID" value="RKN43204.1"/>
    <property type="molecule type" value="Genomic_DNA"/>
</dbReference>
<dbReference type="InterPro" id="IPR050508">
    <property type="entry name" value="Methyltransf_Superfamily"/>
</dbReference>
<proteinExistence type="predicted"/>
<dbReference type="PANTHER" id="PTHR42912:SF93">
    <property type="entry name" value="N6-ADENOSINE-METHYLTRANSFERASE TMT1A"/>
    <property type="match status" value="1"/>
</dbReference>
<dbReference type="CDD" id="cd02440">
    <property type="entry name" value="AdoMet_MTases"/>
    <property type="match status" value="1"/>
</dbReference>
<keyword evidence="3" id="KW-0489">Methyltransferase</keyword>
<dbReference type="Pfam" id="PF08241">
    <property type="entry name" value="Methyltransf_11"/>
    <property type="match status" value="1"/>
</dbReference>
<dbReference type="GO" id="GO:0032259">
    <property type="term" value="P:methylation"/>
    <property type="evidence" value="ECO:0007669"/>
    <property type="project" value="UniProtKB-KW"/>
</dbReference>
<feature type="region of interest" description="Disordered" evidence="1">
    <location>
        <begin position="1"/>
        <end position="40"/>
    </location>
</feature>
<keyword evidence="3" id="KW-0808">Transferase</keyword>
<dbReference type="Proteomes" id="UP000272474">
    <property type="component" value="Unassembled WGS sequence"/>
</dbReference>
<dbReference type="AlphaFoldDB" id="A0A3A9Z5V1"/>
<protein>
    <submittedName>
        <fullName evidence="3">Methyltransferase domain-containing protein</fullName>
    </submittedName>
</protein>
<dbReference type="InterPro" id="IPR029063">
    <property type="entry name" value="SAM-dependent_MTases_sf"/>
</dbReference>
<comment type="caution">
    <text evidence="3">The sequence shown here is derived from an EMBL/GenBank/DDBJ whole genome shotgun (WGS) entry which is preliminary data.</text>
</comment>
<dbReference type="InterPro" id="IPR013216">
    <property type="entry name" value="Methyltransf_11"/>
</dbReference>
<name>A0A3A9Z5V1_9ACTN</name>
<feature type="compositionally biased region" description="Low complexity" evidence="1">
    <location>
        <begin position="1"/>
        <end position="10"/>
    </location>
</feature>
<dbReference type="Gene3D" id="6.10.140.1580">
    <property type="match status" value="2"/>
</dbReference>
<dbReference type="SUPFAM" id="SSF53335">
    <property type="entry name" value="S-adenosyl-L-methionine-dependent methyltransferases"/>
    <property type="match status" value="1"/>
</dbReference>
<accession>A0A3A9Z5V1</accession>
<dbReference type="GO" id="GO:0008757">
    <property type="term" value="F:S-adenosylmethionine-dependent methyltransferase activity"/>
    <property type="evidence" value="ECO:0007669"/>
    <property type="project" value="InterPro"/>
</dbReference>
<dbReference type="Gene3D" id="3.40.50.150">
    <property type="entry name" value="Vaccinia Virus protein VP39"/>
    <property type="match status" value="1"/>
</dbReference>
<feature type="compositionally biased region" description="Low complexity" evidence="1">
    <location>
        <begin position="27"/>
        <end position="40"/>
    </location>
</feature>
<evidence type="ECO:0000313" key="4">
    <source>
        <dbReference type="Proteomes" id="UP000272474"/>
    </source>
</evidence>
<dbReference type="OrthoDB" id="9795634at2"/>
<feature type="domain" description="Methyltransferase type 11" evidence="2">
    <location>
        <begin position="89"/>
        <end position="186"/>
    </location>
</feature>